<dbReference type="SMART" id="SM00382">
    <property type="entry name" value="AAA"/>
    <property type="match status" value="1"/>
</dbReference>
<evidence type="ECO:0000313" key="5">
    <source>
        <dbReference type="EMBL" id="CCQ91692.1"/>
    </source>
</evidence>
<dbReference type="HOGENOM" id="CLU_013446_10_1_0"/>
<comment type="caution">
    <text evidence="5">The sequence shown here is derived from an EMBL/GenBank/DDBJ whole genome shotgun (WGS) entry which is preliminary data.</text>
</comment>
<evidence type="ECO:0000256" key="3">
    <source>
        <dbReference type="ARBA" id="ARBA00022840"/>
    </source>
</evidence>
<organism evidence="5 6">
    <name type="scientific">Nitrospina gracilis (strain 3/211)</name>
    <dbReference type="NCBI Taxonomy" id="1266370"/>
    <lineage>
        <taxon>Bacteria</taxon>
        <taxon>Pseudomonadati</taxon>
        <taxon>Nitrospinota/Tectimicrobiota group</taxon>
        <taxon>Nitrospinota</taxon>
        <taxon>Nitrospinia</taxon>
        <taxon>Nitrospinales</taxon>
        <taxon>Nitrospinaceae</taxon>
        <taxon>Nitrospina</taxon>
    </lineage>
</organism>
<dbReference type="Proteomes" id="UP000011704">
    <property type="component" value="Unassembled WGS sequence"/>
</dbReference>
<gene>
    <name evidence="5" type="primary">gspE</name>
    <name evidence="5" type="ORF">NITGR_770003</name>
</gene>
<accession>M1Z2J8</accession>
<proteinExistence type="inferred from homology"/>
<dbReference type="InterPro" id="IPR037257">
    <property type="entry name" value="T2SS_E_N_sf"/>
</dbReference>
<evidence type="ECO:0000256" key="2">
    <source>
        <dbReference type="ARBA" id="ARBA00022741"/>
    </source>
</evidence>
<dbReference type="Gene3D" id="3.30.300.160">
    <property type="entry name" value="Type II secretion system, protein E, N-terminal domain"/>
    <property type="match status" value="1"/>
</dbReference>
<dbReference type="AlphaFoldDB" id="M1Z2J8"/>
<name>M1Z2J8_NITG3</name>
<dbReference type="InterPro" id="IPR007831">
    <property type="entry name" value="T2SS_GspE_N"/>
</dbReference>
<dbReference type="GO" id="GO:0016887">
    <property type="term" value="F:ATP hydrolysis activity"/>
    <property type="evidence" value="ECO:0007669"/>
    <property type="project" value="TreeGrafter"/>
</dbReference>
<dbReference type="Gene3D" id="3.30.450.90">
    <property type="match status" value="1"/>
</dbReference>
<dbReference type="SUPFAM" id="SSF55781">
    <property type="entry name" value="GAF domain-like"/>
    <property type="match status" value="1"/>
</dbReference>
<dbReference type="GO" id="GO:0005886">
    <property type="term" value="C:plasma membrane"/>
    <property type="evidence" value="ECO:0007669"/>
    <property type="project" value="TreeGrafter"/>
</dbReference>
<reference evidence="5 6" key="1">
    <citation type="journal article" date="2013" name="Front. Microbiol.">
        <title>The genome of Nitrospina gracilis illuminates the metabolism and evolution of the major marine nitrite oxidizer.</title>
        <authorList>
            <person name="Luecker S."/>
            <person name="Nowka B."/>
            <person name="Rattei T."/>
            <person name="Spieck E."/>
            <person name="and Daims H."/>
        </authorList>
    </citation>
    <scope>NUCLEOTIDE SEQUENCE [LARGE SCALE GENOMIC DNA]</scope>
    <source>
        <strain evidence="5 6">3/211</strain>
    </source>
</reference>
<dbReference type="Gene3D" id="3.40.50.300">
    <property type="entry name" value="P-loop containing nucleotide triphosphate hydrolases"/>
    <property type="match status" value="1"/>
</dbReference>
<dbReference type="InterPro" id="IPR003018">
    <property type="entry name" value="GAF"/>
</dbReference>
<dbReference type="Gene3D" id="3.30.450.40">
    <property type="match status" value="1"/>
</dbReference>
<dbReference type="PANTHER" id="PTHR30258">
    <property type="entry name" value="TYPE II SECRETION SYSTEM PROTEIN GSPE-RELATED"/>
    <property type="match status" value="1"/>
</dbReference>
<dbReference type="Pfam" id="PF01590">
    <property type="entry name" value="GAF"/>
    <property type="match status" value="1"/>
</dbReference>
<dbReference type="EMBL" id="CAQJ01000085">
    <property type="protein sequence ID" value="CCQ91692.1"/>
    <property type="molecule type" value="Genomic_DNA"/>
</dbReference>
<dbReference type="Pfam" id="PF05157">
    <property type="entry name" value="MshEN"/>
    <property type="match status" value="1"/>
</dbReference>
<dbReference type="CDD" id="cd01129">
    <property type="entry name" value="PulE-GspE-like"/>
    <property type="match status" value="1"/>
</dbReference>
<dbReference type="InterPro" id="IPR003593">
    <property type="entry name" value="AAA+_ATPase"/>
</dbReference>
<evidence type="ECO:0000259" key="4">
    <source>
        <dbReference type="PROSITE" id="PS00662"/>
    </source>
</evidence>
<dbReference type="PANTHER" id="PTHR30258:SF1">
    <property type="entry name" value="PROTEIN TRANSPORT PROTEIN HOFB HOMOLOG"/>
    <property type="match status" value="1"/>
</dbReference>
<dbReference type="InParanoid" id="M1Z2J8"/>
<protein>
    <submittedName>
        <fullName evidence="5">General secretion pathway protein E, contains GAF domain</fullName>
    </submittedName>
</protein>
<dbReference type="GO" id="GO:0005524">
    <property type="term" value="F:ATP binding"/>
    <property type="evidence" value="ECO:0007669"/>
    <property type="project" value="UniProtKB-KW"/>
</dbReference>
<keyword evidence="6" id="KW-1185">Reference proteome</keyword>
<dbReference type="Pfam" id="PF00437">
    <property type="entry name" value="T2SSE"/>
    <property type="match status" value="1"/>
</dbReference>
<dbReference type="SUPFAM" id="SSF52540">
    <property type="entry name" value="P-loop containing nucleoside triphosphate hydrolases"/>
    <property type="match status" value="1"/>
</dbReference>
<evidence type="ECO:0000256" key="1">
    <source>
        <dbReference type="ARBA" id="ARBA00006611"/>
    </source>
</evidence>
<keyword evidence="3" id="KW-0067">ATP-binding</keyword>
<evidence type="ECO:0000313" key="6">
    <source>
        <dbReference type="Proteomes" id="UP000011704"/>
    </source>
</evidence>
<dbReference type="PROSITE" id="PS00662">
    <property type="entry name" value="T2SP_E"/>
    <property type="match status" value="1"/>
</dbReference>
<feature type="domain" description="Bacterial type II secretion system protein E" evidence="4">
    <location>
        <begin position="478"/>
        <end position="492"/>
    </location>
</feature>
<dbReference type="STRING" id="1266370.NITGR_770003"/>
<sequence length="672" mass="75186">MHDQVELVEYHPEMIYERTIENSLGEKAKSMLVAPLVHEGKVMGVLQLANKQNEIAFTPQDERSIKTIADSLALAIKNKQKQKMAKPTKFSYLINNGIITQDELTKAISKARTSGVDIETILLDEYKINRSDFGKSLEEFYNIPYYGYSPDIVLPQSLFTGLNTNFLLKNNWLPIAKDEEQNRVTILTDNPANQDKIQSIKLIFTKRTLEFKVGLRADIHDFLNATPEDDSPGAMPADTGDVDTLLSALQSEKDVEVDAGSEEDEVSAISETDSTIVKLVNKVLIDAYDNGVSDIHIEPGLGKKSMRIRFRKDGSCRVYQEIPPMYRQAFLSRIKIMSKLDIAERRLPQSGKIKMKYGKKDIEYRVETCPTVGGNEDAVLRILAASKPIPLENMNFSDRNLKLIQAMAAKPYGLILVVGPTGSGKTTTLHSTLGFINTPDKKIWTAEDPVEITQDGLRQVQMLNKIGLDFARAMRSFLRGDPDVIMVGEMRDVETCAVGLEASLTGHLVFSTLHTNSAPETITRLLDMGMNPLNFADALLLIVAQRLVRTLCKNCKKEYHPTKEEYDTLVKEYGDPELFAKNINIPYSDDLMLQGPEGCEKCSNTGYAGRTGLHECLEGTDDIKRMIMKSSLVEELRQQAIQDGMTTLKQDGIWKVFKGDCDLKQVLAVCIQ</sequence>
<dbReference type="InterPro" id="IPR027417">
    <property type="entry name" value="P-loop_NTPase"/>
</dbReference>
<dbReference type="InterPro" id="IPR001482">
    <property type="entry name" value="T2SS/T4SS_dom"/>
</dbReference>
<comment type="similarity">
    <text evidence="1">Belongs to the GSP E family.</text>
</comment>
<dbReference type="InterPro" id="IPR029016">
    <property type="entry name" value="GAF-like_dom_sf"/>
</dbReference>
<keyword evidence="2" id="KW-0547">Nucleotide-binding</keyword>
<dbReference type="SUPFAM" id="SSF160246">
    <property type="entry name" value="EspE N-terminal domain-like"/>
    <property type="match status" value="1"/>
</dbReference>